<dbReference type="EMBL" id="JAKMXF010000221">
    <property type="protein sequence ID" value="KAI6654909.1"/>
    <property type="molecule type" value="Genomic_DNA"/>
</dbReference>
<keyword evidence="12" id="KW-1185">Reference proteome</keyword>
<dbReference type="SUPFAM" id="SSF55909">
    <property type="entry name" value="Pentein"/>
    <property type="match status" value="1"/>
</dbReference>
<dbReference type="GO" id="GO:0005743">
    <property type="term" value="C:mitochondrial inner membrane"/>
    <property type="evidence" value="ECO:0007669"/>
    <property type="project" value="UniProtKB-SubCell"/>
</dbReference>
<evidence type="ECO:0000256" key="3">
    <source>
        <dbReference type="ARBA" id="ARBA00006943"/>
    </source>
</evidence>
<keyword evidence="8 10" id="KW-0472">Membrane</keyword>
<comment type="function">
    <text evidence="10">Catalyzes the biosynthesis of guanidinoacetate, the immediate precursor of creatine. Creatine plays a vital role in energy metabolism in muscle tissues. May play a role in embryonic and central nervous system development.</text>
</comment>
<comment type="subunit">
    <text evidence="10">Homodimer.</text>
</comment>
<reference evidence="11 12" key="1">
    <citation type="journal article" date="2023" name="BMC Biol.">
        <title>The compact genome of the sponge Oopsacas minuta (Hexactinellida) is lacking key metazoan core genes.</title>
        <authorList>
            <person name="Santini S."/>
            <person name="Schenkelaars Q."/>
            <person name="Jourda C."/>
            <person name="Duchesne M."/>
            <person name="Belahbib H."/>
            <person name="Rocher C."/>
            <person name="Selva M."/>
            <person name="Riesgo A."/>
            <person name="Vervoort M."/>
            <person name="Leys S.P."/>
            <person name="Kodjabachian L."/>
            <person name="Le Bivic A."/>
            <person name="Borchiellini C."/>
            <person name="Claverie J.M."/>
            <person name="Renard E."/>
        </authorList>
    </citation>
    <scope>NUCLEOTIDE SEQUENCE [LARGE SCALE GENOMIC DNA]</scope>
    <source>
        <strain evidence="11">SPO-2</strain>
    </source>
</reference>
<comment type="caution">
    <text evidence="11">The sequence shown here is derived from an EMBL/GenBank/DDBJ whole genome shotgun (WGS) entry which is preliminary data.</text>
</comment>
<dbReference type="Gene3D" id="3.75.10.10">
    <property type="entry name" value="L-arginine/glycine Amidinotransferase, Chain A"/>
    <property type="match status" value="1"/>
</dbReference>
<evidence type="ECO:0000256" key="8">
    <source>
        <dbReference type="ARBA" id="ARBA00023136"/>
    </source>
</evidence>
<evidence type="ECO:0000313" key="11">
    <source>
        <dbReference type="EMBL" id="KAI6654909.1"/>
    </source>
</evidence>
<evidence type="ECO:0000256" key="2">
    <source>
        <dbReference type="ARBA" id="ARBA00004858"/>
    </source>
</evidence>
<evidence type="ECO:0000256" key="1">
    <source>
        <dbReference type="ARBA" id="ARBA00004273"/>
    </source>
</evidence>
<sequence>MLRIRIFLGGCRGREISKLCALARACSSPRLVSNISNTNVNIKGSAIETEYKIEEATLEWSAQAPPSKPNPFHLDLSPKDCPVSSYNEWDPLKEVIVGRVEGACVPEFTIEVKANSYEKNWPFFKEYGGKPFPKEFMKKGKEEIEEFCRVLTAEGVTVRRPEILDFSEVYKTPDFSSRGLYAAMPRDYLLVVGNQLIEAPMAWRSRYMEHRAYRPLIKEYFLKGAKWCAGPKPLLSNELYDYDYPIQNVAQRHELAFEGKFVTTEFEPTFDAADFIRCGRDIFAQRSQVTNYFGIEWMRRQLGSDYNLHILTFKDPNPMHIDATFNTIAPGIVLANPDRPCGQIELFKKAGWKVVHPPKPVISDSHPLWLSSKWLSMNVLMLSPTRVVVEKDEIPIQKMFESLGIECIKVNIRHANSFGGGFHCWTTDVRREGTLQSYL</sequence>
<evidence type="ECO:0000256" key="6">
    <source>
        <dbReference type="ARBA" id="ARBA00022946"/>
    </source>
</evidence>
<dbReference type="PANTHER" id="PTHR10488:SF1">
    <property type="entry name" value="GLYCINE AMIDINOTRANSFERASE, MITOCHONDRIAL"/>
    <property type="match status" value="1"/>
</dbReference>
<gene>
    <name evidence="11" type="ORF">LOD99_2788</name>
</gene>
<feature type="active site" evidence="9">
    <location>
        <position position="271"/>
    </location>
</feature>
<dbReference type="FunFam" id="3.75.10.10:FF:000005">
    <property type="entry name" value="Glycine amidinotransferase, mitochondrial"/>
    <property type="match status" value="1"/>
</dbReference>
<accession>A0AAV7K2G8</accession>
<keyword evidence="7 10" id="KW-0496">Mitochondrion</keyword>
<dbReference type="GO" id="GO:0015068">
    <property type="term" value="F:glycine amidinotransferase activity"/>
    <property type="evidence" value="ECO:0007669"/>
    <property type="project" value="UniProtKB-UniRule"/>
</dbReference>
<dbReference type="CDD" id="cd21136">
    <property type="entry name" value="amidinotransferase_AGAT-like"/>
    <property type="match status" value="1"/>
</dbReference>
<evidence type="ECO:0000313" key="12">
    <source>
        <dbReference type="Proteomes" id="UP001165289"/>
    </source>
</evidence>
<keyword evidence="6" id="KW-0809">Transit peptide</keyword>
<keyword evidence="4 10" id="KW-0808">Transferase</keyword>
<comment type="catalytic activity">
    <reaction evidence="10">
        <text>L-arginine + glycine = guanidinoacetate + L-ornithine</text>
        <dbReference type="Rhea" id="RHEA:13201"/>
        <dbReference type="ChEBI" id="CHEBI:32682"/>
        <dbReference type="ChEBI" id="CHEBI:46911"/>
        <dbReference type="ChEBI" id="CHEBI:57305"/>
        <dbReference type="ChEBI" id="CHEBI:57742"/>
        <dbReference type="EC" id="2.1.4.1"/>
    </reaction>
</comment>
<evidence type="ECO:0000256" key="7">
    <source>
        <dbReference type="ARBA" id="ARBA00023128"/>
    </source>
</evidence>
<dbReference type="PANTHER" id="PTHR10488">
    <property type="entry name" value="GLYCINE AMIDINOTRANSFERASE, MITOCHONDRIAL"/>
    <property type="match status" value="1"/>
</dbReference>
<keyword evidence="5 10" id="KW-0999">Mitochondrion inner membrane</keyword>
<evidence type="ECO:0000256" key="10">
    <source>
        <dbReference type="RuleBase" id="RU367092"/>
    </source>
</evidence>
<evidence type="ECO:0000256" key="4">
    <source>
        <dbReference type="ARBA" id="ARBA00022679"/>
    </source>
</evidence>
<comment type="similarity">
    <text evidence="3 10">Belongs to the amidinotransferase family.</text>
</comment>
<evidence type="ECO:0000256" key="9">
    <source>
        <dbReference type="PIRSR" id="PIRSR633195-1"/>
    </source>
</evidence>
<evidence type="ECO:0000256" key="5">
    <source>
        <dbReference type="ARBA" id="ARBA00022792"/>
    </source>
</evidence>
<comment type="pathway">
    <text evidence="2 10">Amine and polyamine biosynthesis; creatine biosynthesis; creatine from L-arginine and glycine: step 1/2.</text>
</comment>
<feature type="active site" description="Amidino-cysteine intermediate" evidence="9">
    <location>
        <position position="424"/>
    </location>
</feature>
<dbReference type="InterPro" id="IPR033195">
    <property type="entry name" value="AmidinoTrfase"/>
</dbReference>
<proteinExistence type="inferred from homology"/>
<protein>
    <recommendedName>
        <fullName evidence="10">Glycine amidinotransferase</fullName>
        <ecNumber evidence="10">2.1.4.1</ecNumber>
    </recommendedName>
    <alternativeName>
        <fullName evidence="10">L-arginine:glycine amidinotransferase</fullName>
    </alternativeName>
</protein>
<comment type="subcellular location">
    <subcellularLocation>
        <location evidence="1 10">Mitochondrion inner membrane</location>
    </subcellularLocation>
</comment>
<dbReference type="GO" id="GO:0006601">
    <property type="term" value="P:creatine biosynthetic process"/>
    <property type="evidence" value="ECO:0007669"/>
    <property type="project" value="UniProtKB-UniRule"/>
</dbReference>
<feature type="active site" evidence="9">
    <location>
        <position position="320"/>
    </location>
</feature>
<organism evidence="11 12">
    <name type="scientific">Oopsacas minuta</name>
    <dbReference type="NCBI Taxonomy" id="111878"/>
    <lineage>
        <taxon>Eukaryota</taxon>
        <taxon>Metazoa</taxon>
        <taxon>Porifera</taxon>
        <taxon>Hexactinellida</taxon>
        <taxon>Hexasterophora</taxon>
        <taxon>Lyssacinosida</taxon>
        <taxon>Leucopsacidae</taxon>
        <taxon>Oopsacas</taxon>
    </lineage>
</organism>
<dbReference type="AlphaFoldDB" id="A0AAV7K2G8"/>
<dbReference type="GO" id="GO:0005758">
    <property type="term" value="C:mitochondrial intermembrane space"/>
    <property type="evidence" value="ECO:0007669"/>
    <property type="project" value="TreeGrafter"/>
</dbReference>
<name>A0AAV7K2G8_9METZ</name>
<dbReference type="Proteomes" id="UP001165289">
    <property type="component" value="Unassembled WGS sequence"/>
</dbReference>
<dbReference type="EC" id="2.1.4.1" evidence="10"/>